<gene>
    <name evidence="5" type="ORF">BDK61_4633</name>
</gene>
<sequence>MHEQIETDREAIEVALFADIHSEKEILQLLDRGFNWYNDDADKLAADVDYFFRQSQDPDNRTKDPEGDPPISNPARVVAISVTTASAIRQHPKLENAPAEKIELIQHVRKYHTVLLLDIVVEMGPQTVAEIYDKVYKAEIDHERPRPMSGASGFRVRPDEHPEFDKFIEIPLAAANEICQARFHNGMWGGEYDPETNEVVGEPNYHIDNNCIYVPEEHGATLLSTRQKEVFEQIAEIAWTSVPQKQYQYVYNQVDRIKDRIEDLIRHGEQENLWTDWDPQQNLLRLVRNAAKEADDLDATEFHQAEDYYEAVKEYDADGFGEGQAKRNIKSVMSLAKKLGKIADSSEYPAVEIQRYDRGPADYSVGRGSGNYKQITVDELDDIFKLPCFQNMIDALKLDNGGPVRKDLFNFVRMVYWLEGYHELDGSQREDAVVDDIHDLFESKWDWYDEETTDYQARYELRHGEIDGEAPLPMNCDNHDMQRHCIGKSFCPYNIYQSLPFPESMYDQLDDSDGVGQY</sequence>
<reference evidence="5 6" key="1">
    <citation type="submission" date="2018-10" db="EMBL/GenBank/DDBJ databases">
        <title>Genomic Encyclopedia of Archaeal and Bacterial Type Strains, Phase II (KMG-II): from individual species to whole genera.</title>
        <authorList>
            <person name="Goeker M."/>
        </authorList>
    </citation>
    <scope>NUCLEOTIDE SEQUENCE [LARGE SCALE GENOMIC DNA]</scope>
    <source>
        <strain evidence="5 6">DSM 11927</strain>
    </source>
</reference>
<evidence type="ECO:0000256" key="1">
    <source>
        <dbReference type="SAM" id="MobiDB-lite"/>
    </source>
</evidence>
<feature type="domain" description="Primase-associated N-terminal" evidence="4">
    <location>
        <begin position="11"/>
        <end position="265"/>
    </location>
</feature>
<feature type="domain" description="Primase-associated C-terminal" evidence="2">
    <location>
        <begin position="397"/>
        <end position="515"/>
    </location>
</feature>
<feature type="region of interest" description="Disordered" evidence="1">
    <location>
        <begin position="55"/>
        <end position="74"/>
    </location>
</feature>
<name>A0A495QR90_9EURY</name>
<dbReference type="Pfam" id="PF26463">
    <property type="entry name" value="DUF8140"/>
    <property type="match status" value="1"/>
</dbReference>
<organism evidence="5 6">
    <name type="scientific">Haloarcula quadrata</name>
    <dbReference type="NCBI Taxonomy" id="182779"/>
    <lineage>
        <taxon>Archaea</taxon>
        <taxon>Methanobacteriati</taxon>
        <taxon>Methanobacteriota</taxon>
        <taxon>Stenosarchaea group</taxon>
        <taxon>Halobacteria</taxon>
        <taxon>Halobacteriales</taxon>
        <taxon>Haloarculaceae</taxon>
        <taxon>Haloarcula</taxon>
    </lineage>
</organism>
<accession>A0A495QR90</accession>
<evidence type="ECO:0000259" key="3">
    <source>
        <dbReference type="Pfam" id="PF26462"/>
    </source>
</evidence>
<dbReference type="InterPro" id="IPR058453">
    <property type="entry name" value="Primase-assoc_N"/>
</dbReference>
<dbReference type="InterPro" id="IPR058424">
    <property type="entry name" value="Primase-assoc_C"/>
</dbReference>
<comment type="caution">
    <text evidence="5">The sequence shown here is derived from an EMBL/GenBank/DDBJ whole genome shotgun (WGS) entry which is preliminary data.</text>
</comment>
<keyword evidence="6" id="KW-1185">Reference proteome</keyword>
<evidence type="ECO:0000313" key="5">
    <source>
        <dbReference type="EMBL" id="RKS76002.1"/>
    </source>
</evidence>
<feature type="domain" description="Primase-associated winged helix" evidence="3">
    <location>
        <begin position="282"/>
        <end position="348"/>
    </location>
</feature>
<protein>
    <submittedName>
        <fullName evidence="5">Uncharacterized protein</fullName>
    </submittedName>
</protein>
<proteinExistence type="predicted"/>
<feature type="compositionally biased region" description="Basic and acidic residues" evidence="1">
    <location>
        <begin position="56"/>
        <end position="66"/>
    </location>
</feature>
<dbReference type="RefSeq" id="WP_121304756.1">
    <property type="nucleotide sequence ID" value="NZ_RBWW01000003.1"/>
</dbReference>
<dbReference type="NCBIfam" id="NF038197">
    <property type="entry name" value="prim_adj_arch"/>
    <property type="match status" value="1"/>
</dbReference>
<evidence type="ECO:0000259" key="2">
    <source>
        <dbReference type="Pfam" id="PF26416"/>
    </source>
</evidence>
<evidence type="ECO:0000313" key="6">
    <source>
        <dbReference type="Proteomes" id="UP000268233"/>
    </source>
</evidence>
<dbReference type="Pfam" id="PF26462">
    <property type="entry name" value="WH_Halo_primase"/>
    <property type="match status" value="1"/>
</dbReference>
<dbReference type="EMBL" id="RBWW01000003">
    <property type="protein sequence ID" value="RKS76002.1"/>
    <property type="molecule type" value="Genomic_DNA"/>
</dbReference>
<dbReference type="Pfam" id="PF26416">
    <property type="entry name" value="DUF8111"/>
    <property type="match status" value="1"/>
</dbReference>
<dbReference type="InterPro" id="IPR058990">
    <property type="entry name" value="WH_Primase-assoc"/>
</dbReference>
<evidence type="ECO:0000259" key="4">
    <source>
        <dbReference type="Pfam" id="PF26463"/>
    </source>
</evidence>
<dbReference type="AlphaFoldDB" id="A0A495QR90"/>
<dbReference type="InterPro" id="IPR058989">
    <property type="entry name" value="Primase-assoc"/>
</dbReference>
<dbReference type="Proteomes" id="UP000268233">
    <property type="component" value="Unassembled WGS sequence"/>
</dbReference>